<evidence type="ECO:0000259" key="8">
    <source>
        <dbReference type="Pfam" id="PF02770"/>
    </source>
</evidence>
<keyword evidence="3 5" id="KW-0285">Flavoprotein</keyword>
<keyword evidence="4 5" id="KW-0274">FAD</keyword>
<dbReference type="InterPro" id="IPR006091">
    <property type="entry name" value="Acyl-CoA_Oxase/DH_mid-dom"/>
</dbReference>
<name>A0AAV7K3F9_9METZ</name>
<accession>A0AAV7K3F9</accession>
<feature type="domain" description="Adaptive response protein AidB N-terminal" evidence="9">
    <location>
        <begin position="84"/>
        <end position="191"/>
    </location>
</feature>
<proteinExistence type="inferred from homology"/>
<evidence type="ECO:0000256" key="2">
    <source>
        <dbReference type="ARBA" id="ARBA00009347"/>
    </source>
</evidence>
<evidence type="ECO:0000256" key="3">
    <source>
        <dbReference type="ARBA" id="ARBA00022630"/>
    </source>
</evidence>
<comment type="similarity">
    <text evidence="2 5">Belongs to the acyl-CoA dehydrogenase family.</text>
</comment>
<dbReference type="PROSITE" id="PS00073">
    <property type="entry name" value="ACYL_COA_DH_2"/>
    <property type="match status" value="1"/>
</dbReference>
<reference evidence="10 11" key="1">
    <citation type="journal article" date="2023" name="BMC Biol.">
        <title>The compact genome of the sponge Oopsacas minuta (Hexactinellida) is lacking key metazoan core genes.</title>
        <authorList>
            <person name="Santini S."/>
            <person name="Schenkelaars Q."/>
            <person name="Jourda C."/>
            <person name="Duchesne M."/>
            <person name="Belahbib H."/>
            <person name="Rocher C."/>
            <person name="Selva M."/>
            <person name="Riesgo A."/>
            <person name="Vervoort M."/>
            <person name="Leys S.P."/>
            <person name="Kodjabachian L."/>
            <person name="Le Bivic A."/>
            <person name="Borchiellini C."/>
            <person name="Claverie J.M."/>
            <person name="Renard E."/>
        </authorList>
    </citation>
    <scope>NUCLEOTIDE SEQUENCE [LARGE SCALE GENOMIC DNA]</scope>
    <source>
        <strain evidence="10">SPO-2</strain>
    </source>
</reference>
<dbReference type="InterPro" id="IPR009075">
    <property type="entry name" value="AcylCo_DH/oxidase_C"/>
</dbReference>
<dbReference type="InterPro" id="IPR006089">
    <property type="entry name" value="Acyl-CoA_DH_CS"/>
</dbReference>
<evidence type="ECO:0000313" key="10">
    <source>
        <dbReference type="EMBL" id="KAI6655792.1"/>
    </source>
</evidence>
<dbReference type="Gene3D" id="1.20.140.10">
    <property type="entry name" value="Butyryl-CoA Dehydrogenase, subunit A, domain 3"/>
    <property type="match status" value="1"/>
</dbReference>
<feature type="domain" description="Acyl-CoA dehydrogenase/oxidase C-terminal" evidence="7">
    <location>
        <begin position="329"/>
        <end position="484"/>
    </location>
</feature>
<dbReference type="Gene3D" id="2.40.110.20">
    <property type="match status" value="1"/>
</dbReference>
<gene>
    <name evidence="10" type="ORF">LOD99_1934</name>
</gene>
<keyword evidence="6" id="KW-0812">Transmembrane</keyword>
<feature type="domain" description="Acyl-CoA oxidase/dehydrogenase middle" evidence="8">
    <location>
        <begin position="217"/>
        <end position="317"/>
    </location>
</feature>
<dbReference type="AlphaFoldDB" id="A0AAV7K3F9"/>
<evidence type="ECO:0000256" key="4">
    <source>
        <dbReference type="ARBA" id="ARBA00022827"/>
    </source>
</evidence>
<dbReference type="SUPFAM" id="SSF47203">
    <property type="entry name" value="Acyl-CoA dehydrogenase C-terminal domain-like"/>
    <property type="match status" value="1"/>
</dbReference>
<evidence type="ECO:0000256" key="1">
    <source>
        <dbReference type="ARBA" id="ARBA00001974"/>
    </source>
</evidence>
<dbReference type="PANTHER" id="PTHR42707:SF2">
    <property type="entry name" value="ACD11 DEHYDROGENASE"/>
    <property type="match status" value="1"/>
</dbReference>
<sequence>MTIQNPQNSIFLIDILLFTLFFLVMTLLAITTRKLYSLFQVPQCLINREYSQSPPTLENPYRAEDFLRILLVEYLPPHIFDIVSKDLKRFGKRIANEIEAIGLQAELEQPVLVQYSAWGERIDQVMTSHAWKQLKDISAEEGLVSIPYERTHGEYSRIHQAAKLHLFSPSSGLYNCPLAMTDGAAKLIKEENITSLMSTAFLSLISRKPTEFWTSGQWMTERMGGSDVSGGTETVAVKQIDESYKLYGQKWFTSAVDSEMAFTLARIQQPDQSNDKQLSLFYLETKLENGTYNAIQIDKLKNKLGTRQLPTAELTLTGSVAQIIGRPKRGVSQISHMLTITRLHNSLAATGAMRRILQLACDYAKKRQAFGSPLFKHPLHVRTLANLEIRTIKATAFALDVSRLMGLVEDSRSSNNNIILLRILTPLLKMYTAKEAVHVISEGLECFGGQGYIEDTGLPRLLRDAQVLPIWEGTTNIQCLDVLRVHASTDGEWFSVFSDVIKQRIRKASSAGTDIACIAEKLSGDLTMFTMLMEPMFADSVMFETASRDIAFRLCNLYISSLFLEYASTKNARRIMMYIADQTTNQISTTVGGIHEYGESARKGNLQLLYSKDK</sequence>
<dbReference type="Pfam" id="PF18158">
    <property type="entry name" value="AidB_N"/>
    <property type="match status" value="1"/>
</dbReference>
<dbReference type="Pfam" id="PF00441">
    <property type="entry name" value="Acyl-CoA_dh_1"/>
    <property type="match status" value="1"/>
</dbReference>
<dbReference type="InterPro" id="IPR052904">
    <property type="entry name" value="Acyl-CoA_dehydrogenase-like"/>
</dbReference>
<evidence type="ECO:0000313" key="11">
    <source>
        <dbReference type="Proteomes" id="UP001165289"/>
    </source>
</evidence>
<dbReference type="InterPro" id="IPR036250">
    <property type="entry name" value="AcylCo_DH-like_C"/>
</dbReference>
<comment type="caution">
    <text evidence="10">The sequence shown here is derived from an EMBL/GenBank/DDBJ whole genome shotgun (WGS) entry which is preliminary data.</text>
</comment>
<evidence type="ECO:0000256" key="6">
    <source>
        <dbReference type="SAM" id="Phobius"/>
    </source>
</evidence>
<dbReference type="Pfam" id="PF02770">
    <property type="entry name" value="Acyl-CoA_dh_M"/>
    <property type="match status" value="1"/>
</dbReference>
<keyword evidence="5" id="KW-0560">Oxidoreductase</keyword>
<feature type="transmembrane region" description="Helical" evidence="6">
    <location>
        <begin position="12"/>
        <end position="30"/>
    </location>
</feature>
<organism evidence="10 11">
    <name type="scientific">Oopsacas minuta</name>
    <dbReference type="NCBI Taxonomy" id="111878"/>
    <lineage>
        <taxon>Eukaryota</taxon>
        <taxon>Metazoa</taxon>
        <taxon>Porifera</taxon>
        <taxon>Hexactinellida</taxon>
        <taxon>Hexasterophora</taxon>
        <taxon>Lyssacinosida</taxon>
        <taxon>Leucopsacidae</taxon>
        <taxon>Oopsacas</taxon>
    </lineage>
</organism>
<evidence type="ECO:0000259" key="7">
    <source>
        <dbReference type="Pfam" id="PF00441"/>
    </source>
</evidence>
<keyword evidence="6" id="KW-0472">Membrane</keyword>
<protein>
    <submittedName>
        <fullName evidence="10">Acyl-CoA dehydrogenase family member 11-like</fullName>
    </submittedName>
</protein>
<dbReference type="EMBL" id="JAKMXF010000177">
    <property type="protein sequence ID" value="KAI6655792.1"/>
    <property type="molecule type" value="Genomic_DNA"/>
</dbReference>
<keyword evidence="6" id="KW-1133">Transmembrane helix</keyword>
<dbReference type="Proteomes" id="UP001165289">
    <property type="component" value="Unassembled WGS sequence"/>
</dbReference>
<dbReference type="PANTHER" id="PTHR42707">
    <property type="entry name" value="ACYL-COA DEHYDROGENASE"/>
    <property type="match status" value="1"/>
</dbReference>
<evidence type="ECO:0000259" key="9">
    <source>
        <dbReference type="Pfam" id="PF18158"/>
    </source>
</evidence>
<dbReference type="GO" id="GO:0003995">
    <property type="term" value="F:acyl-CoA dehydrogenase activity"/>
    <property type="evidence" value="ECO:0007669"/>
    <property type="project" value="InterPro"/>
</dbReference>
<dbReference type="InterPro" id="IPR041504">
    <property type="entry name" value="AidB_N"/>
</dbReference>
<comment type="cofactor">
    <cofactor evidence="1 5">
        <name>FAD</name>
        <dbReference type="ChEBI" id="CHEBI:57692"/>
    </cofactor>
</comment>
<evidence type="ECO:0000256" key="5">
    <source>
        <dbReference type="RuleBase" id="RU362125"/>
    </source>
</evidence>
<keyword evidence="11" id="KW-1185">Reference proteome</keyword>
<dbReference type="SUPFAM" id="SSF56645">
    <property type="entry name" value="Acyl-CoA dehydrogenase NM domain-like"/>
    <property type="match status" value="1"/>
</dbReference>
<dbReference type="Gene3D" id="6.10.250.600">
    <property type="match status" value="1"/>
</dbReference>
<dbReference type="InterPro" id="IPR009100">
    <property type="entry name" value="AcylCoA_DH/oxidase_NM_dom_sf"/>
</dbReference>